<evidence type="ECO:0000256" key="9">
    <source>
        <dbReference type="PIRSR" id="PIRSR000350-3"/>
    </source>
</evidence>
<dbReference type="SUPFAM" id="SSF51905">
    <property type="entry name" value="FAD/NAD(P)-binding domain"/>
    <property type="match status" value="1"/>
</dbReference>
<dbReference type="GO" id="GO:0050660">
    <property type="term" value="F:flavin adenine dinucleotide binding"/>
    <property type="evidence" value="ECO:0007669"/>
    <property type="project" value="TreeGrafter"/>
</dbReference>
<feature type="binding site" evidence="9">
    <location>
        <position position="58"/>
    </location>
    <ligand>
        <name>FAD</name>
        <dbReference type="ChEBI" id="CHEBI:57692"/>
    </ligand>
</feature>
<name>A0AAU6WF53_9MICC</name>
<gene>
    <name evidence="14" type="ORF">QMQ05_01735</name>
</gene>
<evidence type="ECO:0000256" key="10">
    <source>
        <dbReference type="PIRSR" id="PIRSR000350-4"/>
    </source>
</evidence>
<dbReference type="InterPro" id="IPR004099">
    <property type="entry name" value="Pyr_nucl-diS_OxRdtase_dimer"/>
</dbReference>
<dbReference type="PRINTS" id="PR00368">
    <property type="entry name" value="FADPNR"/>
</dbReference>
<dbReference type="PRINTS" id="PR00411">
    <property type="entry name" value="PNDRDTASEI"/>
</dbReference>
<dbReference type="InterPro" id="IPR016156">
    <property type="entry name" value="FAD/NAD-linked_Rdtase_dimer_sf"/>
</dbReference>
<dbReference type="EMBL" id="CP125942">
    <property type="protein sequence ID" value="XAO46295.1"/>
    <property type="molecule type" value="Genomic_DNA"/>
</dbReference>
<dbReference type="Pfam" id="PF07992">
    <property type="entry name" value="Pyr_redox_2"/>
    <property type="match status" value="1"/>
</dbReference>
<dbReference type="InterPro" id="IPR001100">
    <property type="entry name" value="Pyr_nuc-diS_OxRdtase"/>
</dbReference>
<sequence length="460" mass="49147">MGTDKAIDKLDTIVIGWGKGGKTLAGVLARAGEKVAIVEQSAQMYGGTCINIGCVPTKTLIHDAEQVGGGEPDPQRFERAVQRRDDLTAMLRAKNYSMLNDLESTLVITGHASFIDPKTIVVRTEQEELELSAERIIINTGAQPAIPKIEGAQITGRVHDSTSIQHAPLPASLIVVGGGYVGVEFASMFGQFGSKVTVLDRGQRALSKEDADVAAEVQSCLEDANVTILSHAQVNEISQDDSSATVSFEVDGERQQLSAEAVLVALGRTPATDGLNLQAAGVQTGERGEIVVDEFLATNVEGIYALGDVRGGQQFTYVSLDDHRVLANHLLGDGTRSIRDREAVPYTIFCTPPLSRVGLSEDQARAEGRDIKIAVKKAAAVAAMPRPKIVGDPRGIIKFVVDAHSDQILGAALMHVDSQEVINLVAMAIRVKMTATQLKDQIFTHPSSTEAINEVLGELR</sequence>
<feature type="binding site" evidence="9">
    <location>
        <position position="267"/>
    </location>
    <ligand>
        <name>NAD(+)</name>
        <dbReference type="ChEBI" id="CHEBI:57540"/>
    </ligand>
</feature>
<dbReference type="PROSITE" id="PS00076">
    <property type="entry name" value="PYRIDINE_REDOX_1"/>
    <property type="match status" value="1"/>
</dbReference>
<evidence type="ECO:0000313" key="15">
    <source>
        <dbReference type="Proteomes" id="UP001486888"/>
    </source>
</evidence>
<accession>A0AAU6WF53</accession>
<dbReference type="RefSeq" id="WP_345472491.1">
    <property type="nucleotide sequence ID" value="NZ_CP125942.1"/>
</dbReference>
<evidence type="ECO:0000256" key="3">
    <source>
        <dbReference type="ARBA" id="ARBA00022827"/>
    </source>
</evidence>
<dbReference type="Proteomes" id="UP001486888">
    <property type="component" value="Chromosome"/>
</dbReference>
<keyword evidence="9" id="KW-0520">NAD</keyword>
<evidence type="ECO:0000256" key="2">
    <source>
        <dbReference type="ARBA" id="ARBA00022630"/>
    </source>
</evidence>
<comment type="cofactor">
    <cofactor evidence="9">
        <name>FAD</name>
        <dbReference type="ChEBI" id="CHEBI:57692"/>
    </cofactor>
    <text evidence="9">Binds 1 FAD per subunit.</text>
</comment>
<evidence type="ECO:0000256" key="11">
    <source>
        <dbReference type="RuleBase" id="RU003691"/>
    </source>
</evidence>
<dbReference type="PIRSF" id="PIRSF000350">
    <property type="entry name" value="Mercury_reductase_MerA"/>
    <property type="match status" value="1"/>
</dbReference>
<evidence type="ECO:0000256" key="4">
    <source>
        <dbReference type="ARBA" id="ARBA00022857"/>
    </source>
</evidence>
<feature type="binding site" evidence="9">
    <location>
        <begin position="177"/>
        <end position="184"/>
    </location>
    <ligand>
        <name>NAD(+)</name>
        <dbReference type="ChEBI" id="CHEBI:57540"/>
    </ligand>
</feature>
<keyword evidence="15" id="KW-1185">Reference proteome</keyword>
<keyword evidence="5 11" id="KW-0560">Oxidoreductase</keyword>
<keyword evidence="3 9" id="KW-0274">FAD</keyword>
<keyword evidence="6" id="KW-1015">Disulfide bond</keyword>
<keyword evidence="9" id="KW-0547">Nucleotide-binding</keyword>
<dbReference type="InterPro" id="IPR023753">
    <property type="entry name" value="FAD/NAD-binding_dom"/>
</dbReference>
<evidence type="ECO:0000256" key="8">
    <source>
        <dbReference type="PIRSR" id="PIRSR000350-2"/>
    </source>
</evidence>
<dbReference type="InterPro" id="IPR036188">
    <property type="entry name" value="FAD/NAD-bd_sf"/>
</dbReference>
<feature type="disulfide bond" description="Redox-active" evidence="10">
    <location>
        <begin position="49"/>
        <end position="54"/>
    </location>
</feature>
<protein>
    <submittedName>
        <fullName evidence="14">FAD-dependent oxidoreductase</fullName>
    </submittedName>
</protein>
<feature type="binding site" evidence="9">
    <location>
        <position position="308"/>
    </location>
    <ligand>
        <name>FAD</name>
        <dbReference type="ChEBI" id="CHEBI:57692"/>
    </ligand>
</feature>
<comment type="similarity">
    <text evidence="1 11">Belongs to the class-I pyridine nucleotide-disulfide oxidoreductase family.</text>
</comment>
<dbReference type="GO" id="GO:0003955">
    <property type="term" value="F:NAD(P)H dehydrogenase (quinone) activity"/>
    <property type="evidence" value="ECO:0007669"/>
    <property type="project" value="TreeGrafter"/>
</dbReference>
<dbReference type="Gene3D" id="3.50.50.60">
    <property type="entry name" value="FAD/NAD(P)-binding domain"/>
    <property type="match status" value="2"/>
</dbReference>
<evidence type="ECO:0000313" key="14">
    <source>
        <dbReference type="EMBL" id="XAO46295.1"/>
    </source>
</evidence>
<evidence type="ECO:0000256" key="6">
    <source>
        <dbReference type="ARBA" id="ARBA00023157"/>
    </source>
</evidence>
<dbReference type="SUPFAM" id="SSF55424">
    <property type="entry name" value="FAD/NAD-linked reductases, dimerisation (C-terminal) domain"/>
    <property type="match status" value="1"/>
</dbReference>
<dbReference type="InterPro" id="IPR012999">
    <property type="entry name" value="Pyr_OxRdtase_I_AS"/>
</dbReference>
<dbReference type="AlphaFoldDB" id="A0AAU6WF53"/>
<evidence type="ECO:0000259" key="13">
    <source>
        <dbReference type="Pfam" id="PF07992"/>
    </source>
</evidence>
<dbReference type="PANTHER" id="PTHR43014">
    <property type="entry name" value="MERCURIC REDUCTASE"/>
    <property type="match status" value="1"/>
</dbReference>
<dbReference type="Pfam" id="PF02852">
    <property type="entry name" value="Pyr_redox_dim"/>
    <property type="match status" value="1"/>
</dbReference>
<keyword evidence="4" id="KW-0521">NADP</keyword>
<evidence type="ECO:0000256" key="1">
    <source>
        <dbReference type="ARBA" id="ARBA00007532"/>
    </source>
</evidence>
<evidence type="ECO:0000259" key="12">
    <source>
        <dbReference type="Pfam" id="PF02852"/>
    </source>
</evidence>
<evidence type="ECO:0000256" key="7">
    <source>
        <dbReference type="ARBA" id="ARBA00023284"/>
    </source>
</evidence>
<keyword evidence="2 11" id="KW-0285">Flavoprotein</keyword>
<keyword evidence="7 11" id="KW-0676">Redox-active center</keyword>
<dbReference type="Gene3D" id="3.30.390.30">
    <property type="match status" value="1"/>
</dbReference>
<feature type="domain" description="FAD/NAD(P)-binding" evidence="13">
    <location>
        <begin position="11"/>
        <end position="317"/>
    </location>
</feature>
<dbReference type="GO" id="GO:0016668">
    <property type="term" value="F:oxidoreductase activity, acting on a sulfur group of donors, NAD(P) as acceptor"/>
    <property type="evidence" value="ECO:0007669"/>
    <property type="project" value="InterPro"/>
</dbReference>
<feature type="active site" description="Proton acceptor" evidence="8">
    <location>
        <position position="445"/>
    </location>
</feature>
<feature type="domain" description="Pyridine nucleotide-disulphide oxidoreductase dimerisation" evidence="12">
    <location>
        <begin position="344"/>
        <end position="454"/>
    </location>
</feature>
<dbReference type="KEGG" id="gey:QMQ05_01735"/>
<proteinExistence type="inferred from homology"/>
<evidence type="ECO:0000256" key="5">
    <source>
        <dbReference type="ARBA" id="ARBA00023002"/>
    </source>
</evidence>
<organism evidence="14 15">
    <name type="scientific">Glutamicibacter ectropisis</name>
    <dbReference type="NCBI Taxonomy" id="3046593"/>
    <lineage>
        <taxon>Bacteria</taxon>
        <taxon>Bacillati</taxon>
        <taxon>Actinomycetota</taxon>
        <taxon>Actinomycetes</taxon>
        <taxon>Micrococcales</taxon>
        <taxon>Micrococcaceae</taxon>
        <taxon>Glutamicibacter</taxon>
    </lineage>
</organism>
<reference evidence="14 15" key="1">
    <citation type="submission" date="2023-05" db="EMBL/GenBank/DDBJ databases">
        <title>Glutamicibacter sp. B1, complete genome.</title>
        <authorList>
            <person name="Long Y.H."/>
            <person name="Fang T."/>
            <person name="Li X.Y."/>
        </authorList>
    </citation>
    <scope>NUCLEOTIDE SEQUENCE [LARGE SCALE GENOMIC DNA]</scope>
    <source>
        <strain evidence="14 15">B1</strain>
    </source>
</reference>
<dbReference type="PANTHER" id="PTHR43014:SF4">
    <property type="entry name" value="PYRIDINE NUCLEOTIDE-DISULFIDE OXIDOREDUCTASE RCLA-RELATED"/>
    <property type="match status" value="1"/>
</dbReference>